<dbReference type="EMBL" id="JACXVP010000004">
    <property type="protein sequence ID" value="KAG5608774.1"/>
    <property type="molecule type" value="Genomic_DNA"/>
</dbReference>
<proteinExistence type="predicted"/>
<dbReference type="AlphaFoldDB" id="A0A9J5ZD10"/>
<keyword evidence="2" id="KW-1185">Reference proteome</keyword>
<organism evidence="1 2">
    <name type="scientific">Solanum commersonii</name>
    <name type="common">Commerson's wild potato</name>
    <name type="synonym">Commerson's nightshade</name>
    <dbReference type="NCBI Taxonomy" id="4109"/>
    <lineage>
        <taxon>Eukaryota</taxon>
        <taxon>Viridiplantae</taxon>
        <taxon>Streptophyta</taxon>
        <taxon>Embryophyta</taxon>
        <taxon>Tracheophyta</taxon>
        <taxon>Spermatophyta</taxon>
        <taxon>Magnoliopsida</taxon>
        <taxon>eudicotyledons</taxon>
        <taxon>Gunneridae</taxon>
        <taxon>Pentapetalae</taxon>
        <taxon>asterids</taxon>
        <taxon>lamiids</taxon>
        <taxon>Solanales</taxon>
        <taxon>Solanaceae</taxon>
        <taxon>Solanoideae</taxon>
        <taxon>Solaneae</taxon>
        <taxon>Solanum</taxon>
    </lineage>
</organism>
<protein>
    <submittedName>
        <fullName evidence="1">Uncharacterized protein</fullName>
    </submittedName>
</protein>
<sequence length="92" mass="11499">MNVAKIRILRWTRVYFRRNRIENEVIGDKVRVVYVVDRMRHVRLRRFVHVKRRCMDTLARRYERLAIVSIMRGGAYREHDRRYEDIKLRIRA</sequence>
<accession>A0A9J5ZD10</accession>
<gene>
    <name evidence="1" type="ORF">H5410_020055</name>
</gene>
<evidence type="ECO:0000313" key="1">
    <source>
        <dbReference type="EMBL" id="KAG5608774.1"/>
    </source>
</evidence>
<reference evidence="1 2" key="1">
    <citation type="submission" date="2020-09" db="EMBL/GenBank/DDBJ databases">
        <title>De no assembly of potato wild relative species, Solanum commersonii.</title>
        <authorList>
            <person name="Cho K."/>
        </authorList>
    </citation>
    <scope>NUCLEOTIDE SEQUENCE [LARGE SCALE GENOMIC DNA]</scope>
    <source>
        <strain evidence="1">LZ3.2</strain>
        <tissue evidence="1">Leaf</tissue>
    </source>
</reference>
<dbReference type="OrthoDB" id="424543at2759"/>
<name>A0A9J5ZD10_SOLCO</name>
<evidence type="ECO:0000313" key="2">
    <source>
        <dbReference type="Proteomes" id="UP000824120"/>
    </source>
</evidence>
<dbReference type="Proteomes" id="UP000824120">
    <property type="component" value="Chromosome 4"/>
</dbReference>
<comment type="caution">
    <text evidence="1">The sequence shown here is derived from an EMBL/GenBank/DDBJ whole genome shotgun (WGS) entry which is preliminary data.</text>
</comment>